<proteinExistence type="predicted"/>
<evidence type="ECO:0000313" key="2">
    <source>
        <dbReference type="Proteomes" id="UP000671914"/>
    </source>
</evidence>
<protein>
    <submittedName>
        <fullName evidence="1">Uncharacterized protein</fullName>
    </submittedName>
</protein>
<reference evidence="1" key="1">
    <citation type="submission" date="2021-03" db="EMBL/GenBank/DDBJ databases">
        <title>Agromyces archimandritus sp. nov., isolated from the cockroach Archimandrita tessellata.</title>
        <authorList>
            <person name="Guzman J."/>
            <person name="Ortuzar M."/>
            <person name="Poehlein A."/>
            <person name="Daniel R."/>
            <person name="Trujillo M."/>
            <person name="Vilcinskas A."/>
        </authorList>
    </citation>
    <scope>NUCLEOTIDE SEQUENCE</scope>
    <source>
        <strain evidence="1">G127AT</strain>
    </source>
</reference>
<keyword evidence="2" id="KW-1185">Reference proteome</keyword>
<name>A0A975FMB6_9MICO</name>
<dbReference type="KEGG" id="aarc:G127AT_12590"/>
<dbReference type="RefSeq" id="WP_210897406.1">
    <property type="nucleotide sequence ID" value="NZ_CP071696.1"/>
</dbReference>
<sequence>MSEIQTPARPEYALLALHDDLIALADEMFTRAAELRSVSPACSDAALLDFAAAQTIAAADLTATARWSFETALSWLDAGRAAVKRARP</sequence>
<gene>
    <name evidence="1" type="ORF">G127AT_12590</name>
</gene>
<dbReference type="AlphaFoldDB" id="A0A975FMB6"/>
<dbReference type="EMBL" id="CP071696">
    <property type="protein sequence ID" value="QTX04123.1"/>
    <property type="molecule type" value="Genomic_DNA"/>
</dbReference>
<organism evidence="1 2">
    <name type="scientific">Agromyces archimandritae</name>
    <dbReference type="NCBI Taxonomy" id="2781962"/>
    <lineage>
        <taxon>Bacteria</taxon>
        <taxon>Bacillati</taxon>
        <taxon>Actinomycetota</taxon>
        <taxon>Actinomycetes</taxon>
        <taxon>Micrococcales</taxon>
        <taxon>Microbacteriaceae</taxon>
        <taxon>Agromyces</taxon>
    </lineage>
</organism>
<accession>A0A975FMB6</accession>
<evidence type="ECO:0000313" key="1">
    <source>
        <dbReference type="EMBL" id="QTX04123.1"/>
    </source>
</evidence>
<dbReference type="Proteomes" id="UP000671914">
    <property type="component" value="Chromosome"/>
</dbReference>